<dbReference type="Proteomes" id="UP001211907">
    <property type="component" value="Unassembled WGS sequence"/>
</dbReference>
<dbReference type="AlphaFoldDB" id="A0AAD5T7Q0"/>
<protein>
    <submittedName>
        <fullName evidence="2">Uncharacterized protein</fullName>
    </submittedName>
</protein>
<organism evidence="2 3">
    <name type="scientific">Physocladia obscura</name>
    <dbReference type="NCBI Taxonomy" id="109957"/>
    <lineage>
        <taxon>Eukaryota</taxon>
        <taxon>Fungi</taxon>
        <taxon>Fungi incertae sedis</taxon>
        <taxon>Chytridiomycota</taxon>
        <taxon>Chytridiomycota incertae sedis</taxon>
        <taxon>Chytridiomycetes</taxon>
        <taxon>Chytridiales</taxon>
        <taxon>Chytriomycetaceae</taxon>
        <taxon>Physocladia</taxon>
    </lineage>
</organism>
<reference evidence="2" key="1">
    <citation type="submission" date="2020-05" db="EMBL/GenBank/DDBJ databases">
        <title>Phylogenomic resolution of chytrid fungi.</title>
        <authorList>
            <person name="Stajich J.E."/>
            <person name="Amses K."/>
            <person name="Simmons R."/>
            <person name="Seto K."/>
            <person name="Myers J."/>
            <person name="Bonds A."/>
            <person name="Quandt C.A."/>
            <person name="Barry K."/>
            <person name="Liu P."/>
            <person name="Grigoriev I."/>
            <person name="Longcore J.E."/>
            <person name="James T.Y."/>
        </authorList>
    </citation>
    <scope>NUCLEOTIDE SEQUENCE</scope>
    <source>
        <strain evidence="2">JEL0513</strain>
    </source>
</reference>
<proteinExistence type="predicted"/>
<name>A0AAD5T7Q0_9FUNG</name>
<keyword evidence="1" id="KW-1133">Transmembrane helix</keyword>
<comment type="caution">
    <text evidence="2">The sequence shown here is derived from an EMBL/GenBank/DDBJ whole genome shotgun (WGS) entry which is preliminary data.</text>
</comment>
<keyword evidence="3" id="KW-1185">Reference proteome</keyword>
<keyword evidence="1" id="KW-0812">Transmembrane</keyword>
<accession>A0AAD5T7Q0</accession>
<evidence type="ECO:0000313" key="3">
    <source>
        <dbReference type="Proteomes" id="UP001211907"/>
    </source>
</evidence>
<feature type="transmembrane region" description="Helical" evidence="1">
    <location>
        <begin position="196"/>
        <end position="218"/>
    </location>
</feature>
<sequence length="391" mass="41038">MAYQTVYSDNLCSEAVSVEWFSGSCTAAACQLYYGSNYYKSQCLGDYTETTFDASVAALLGGNNYAFRAYYTDTDCTTLYRMESDELNGCQANSNSSSFMATTSGIEGYSDTTCTGSLASSTPYQAGCQTYSSSSSAAKSFRVVSVGGTPYSTATSATALTVQSTSSYTSSFFSSSSTSSSNLNTSSPNSSSNTGAIVGGIVGAIVVVVIAIGLFWYFKKQQKSSKYLPPPPPLATNNSNFTGPANSFAIAVETNKGPNSISDRGGSSVPLNTSFIQTAASGTVVNEGIHPHPVQDKAAMFNLTNSSENQETDYLNVVNWSIAEAAAWIFRNGGGSVGATKVTTENINGKTLLTEPLNDLLAVIPTETFGGKTQLREALAELQNSVAPPTY</sequence>
<evidence type="ECO:0000256" key="1">
    <source>
        <dbReference type="SAM" id="Phobius"/>
    </source>
</evidence>
<dbReference type="EMBL" id="JADGJH010000651">
    <property type="protein sequence ID" value="KAJ3124767.1"/>
    <property type="molecule type" value="Genomic_DNA"/>
</dbReference>
<evidence type="ECO:0000313" key="2">
    <source>
        <dbReference type="EMBL" id="KAJ3124767.1"/>
    </source>
</evidence>
<keyword evidence="1" id="KW-0472">Membrane</keyword>
<gene>
    <name evidence="2" type="ORF">HK100_011123</name>
</gene>